<proteinExistence type="predicted"/>
<comment type="caution">
    <text evidence="1">The sequence shown here is derived from an EMBL/GenBank/DDBJ whole genome shotgun (WGS) entry which is preliminary data.</text>
</comment>
<protein>
    <submittedName>
        <fullName evidence="1">Uncharacterized protein</fullName>
    </submittedName>
</protein>
<keyword evidence="2" id="KW-1185">Reference proteome</keyword>
<gene>
    <name evidence="1" type="ORF">GCM10011396_08710</name>
</gene>
<reference evidence="1" key="2">
    <citation type="submission" date="2020-09" db="EMBL/GenBank/DDBJ databases">
        <authorList>
            <person name="Sun Q."/>
            <person name="Zhou Y."/>
        </authorList>
    </citation>
    <scope>NUCLEOTIDE SEQUENCE</scope>
    <source>
        <strain evidence="1">CGMCC 1.10998</strain>
    </source>
</reference>
<evidence type="ECO:0000313" key="2">
    <source>
        <dbReference type="Proteomes" id="UP000637423"/>
    </source>
</evidence>
<organism evidence="1 2">
    <name type="scientific">Undibacterium terreum</name>
    <dbReference type="NCBI Taxonomy" id="1224302"/>
    <lineage>
        <taxon>Bacteria</taxon>
        <taxon>Pseudomonadati</taxon>
        <taxon>Pseudomonadota</taxon>
        <taxon>Betaproteobacteria</taxon>
        <taxon>Burkholderiales</taxon>
        <taxon>Oxalobacteraceae</taxon>
        <taxon>Undibacterium</taxon>
    </lineage>
</organism>
<evidence type="ECO:0000313" key="1">
    <source>
        <dbReference type="EMBL" id="GGC64033.1"/>
    </source>
</evidence>
<dbReference type="AlphaFoldDB" id="A0A916U803"/>
<accession>A0A916U803</accession>
<name>A0A916U803_9BURK</name>
<sequence length="155" mass="17229">MMRLSESEKSVSFASGSSYNQSTRNILFISGTDKKAHWLFPTQAKLILAVEQLNEKIDDAKEKPTQALYFEYVDKDSNGDGTLSHLDQSNIALAKPDGSGFIDVLHGVDRVISYELLSEKEISIVYQVGKSIKNIRLSAISFAKESEQEIISIPD</sequence>
<reference evidence="1" key="1">
    <citation type="journal article" date="2014" name="Int. J. Syst. Evol. Microbiol.">
        <title>Complete genome sequence of Corynebacterium casei LMG S-19264T (=DSM 44701T), isolated from a smear-ripened cheese.</title>
        <authorList>
            <consortium name="US DOE Joint Genome Institute (JGI-PGF)"/>
            <person name="Walter F."/>
            <person name="Albersmeier A."/>
            <person name="Kalinowski J."/>
            <person name="Ruckert C."/>
        </authorList>
    </citation>
    <scope>NUCLEOTIDE SEQUENCE</scope>
    <source>
        <strain evidence="1">CGMCC 1.10998</strain>
    </source>
</reference>
<dbReference type="EMBL" id="BMED01000001">
    <property type="protein sequence ID" value="GGC64033.1"/>
    <property type="molecule type" value="Genomic_DNA"/>
</dbReference>
<dbReference type="Proteomes" id="UP000637423">
    <property type="component" value="Unassembled WGS sequence"/>
</dbReference>